<dbReference type="NCBIfam" id="TIGR01640">
    <property type="entry name" value="F_box_assoc_1"/>
    <property type="match status" value="1"/>
</dbReference>
<sequence>MVVEAYVNTLGQGYWRCIKDVPYVIHTTNVKSEAFVNGAFHWAIDFPGCPIVSFDISDEVFRAVPCAQLGVLEMTDSLLVLGGCLAAVKTSFPLQIEIWVMKVYGFQESWTKNLIVNLYELGRNVVGVKVLSYLKDDELLLVVNNHSLLSYNPQTTRLRKLNIVGLPSWFEAIAYVGSLVSPSA</sequence>
<proteinExistence type="predicted"/>
<feature type="domain" description="F-box associated beta-propeller type 3" evidence="1">
    <location>
        <begin position="6"/>
        <end position="168"/>
    </location>
</feature>
<protein>
    <recommendedName>
        <fullName evidence="1">F-box associated beta-propeller type 3 domain-containing protein</fullName>
    </recommendedName>
</protein>
<name>A0ABC8QSM3_9AQUA</name>
<dbReference type="Pfam" id="PF08268">
    <property type="entry name" value="FBA_3"/>
    <property type="match status" value="1"/>
</dbReference>
<dbReference type="InterPro" id="IPR013187">
    <property type="entry name" value="F-box-assoc_dom_typ3"/>
</dbReference>
<evidence type="ECO:0000313" key="2">
    <source>
        <dbReference type="EMBL" id="CAK9133333.1"/>
    </source>
</evidence>
<dbReference type="InterPro" id="IPR017451">
    <property type="entry name" value="F-box-assoc_interact_dom"/>
</dbReference>
<dbReference type="Proteomes" id="UP001642360">
    <property type="component" value="Unassembled WGS sequence"/>
</dbReference>
<dbReference type="AlphaFoldDB" id="A0ABC8QSM3"/>
<gene>
    <name evidence="2" type="ORF">ILEXP_LOCUS242</name>
</gene>
<evidence type="ECO:0000259" key="1">
    <source>
        <dbReference type="Pfam" id="PF08268"/>
    </source>
</evidence>
<reference evidence="2 3" key="1">
    <citation type="submission" date="2024-02" db="EMBL/GenBank/DDBJ databases">
        <authorList>
            <person name="Vignale AGUSTIN F."/>
            <person name="Sosa J E."/>
            <person name="Modenutti C."/>
        </authorList>
    </citation>
    <scope>NUCLEOTIDE SEQUENCE [LARGE SCALE GENOMIC DNA]</scope>
</reference>
<organism evidence="2 3">
    <name type="scientific">Ilex paraguariensis</name>
    <name type="common">yerba mate</name>
    <dbReference type="NCBI Taxonomy" id="185542"/>
    <lineage>
        <taxon>Eukaryota</taxon>
        <taxon>Viridiplantae</taxon>
        <taxon>Streptophyta</taxon>
        <taxon>Embryophyta</taxon>
        <taxon>Tracheophyta</taxon>
        <taxon>Spermatophyta</taxon>
        <taxon>Magnoliopsida</taxon>
        <taxon>eudicotyledons</taxon>
        <taxon>Gunneridae</taxon>
        <taxon>Pentapetalae</taxon>
        <taxon>asterids</taxon>
        <taxon>campanulids</taxon>
        <taxon>Aquifoliales</taxon>
        <taxon>Aquifoliaceae</taxon>
        <taxon>Ilex</taxon>
    </lineage>
</organism>
<dbReference type="EMBL" id="CAUOFW020000003">
    <property type="protein sequence ID" value="CAK9133333.1"/>
    <property type="molecule type" value="Genomic_DNA"/>
</dbReference>
<accession>A0ABC8QSM3</accession>
<comment type="caution">
    <text evidence="2">The sequence shown here is derived from an EMBL/GenBank/DDBJ whole genome shotgun (WGS) entry which is preliminary data.</text>
</comment>
<keyword evidence="3" id="KW-1185">Reference proteome</keyword>
<evidence type="ECO:0000313" key="3">
    <source>
        <dbReference type="Proteomes" id="UP001642360"/>
    </source>
</evidence>